<evidence type="ECO:0000313" key="13">
    <source>
        <dbReference type="EMBL" id="MFC0592462.1"/>
    </source>
</evidence>
<protein>
    <recommendedName>
        <fullName evidence="3 7">Uroporphyrinogen decarboxylase</fullName>
        <shortName evidence="7">UPD</shortName>
        <shortName evidence="7">URO-D</shortName>
        <ecNumber evidence="3 7">4.1.1.37</ecNumber>
    </recommendedName>
</protein>
<keyword evidence="5 7" id="KW-0456">Lyase</keyword>
<dbReference type="PROSITE" id="PS00907">
    <property type="entry name" value="UROD_2"/>
    <property type="match status" value="1"/>
</dbReference>
<gene>
    <name evidence="7 13" type="primary">hemE</name>
    <name evidence="13" type="ORF">ACFFGG_07835</name>
</gene>
<dbReference type="Pfam" id="PF01208">
    <property type="entry name" value="URO-D"/>
    <property type="match status" value="1"/>
</dbReference>
<feature type="region of interest" description="Disordered" evidence="10">
    <location>
        <begin position="302"/>
        <end position="321"/>
    </location>
</feature>
<dbReference type="InterPro" id="IPR000257">
    <property type="entry name" value="Uroporphyrinogen_deCOase"/>
</dbReference>
<feature type="binding site" evidence="7">
    <location>
        <position position="155"/>
    </location>
    <ligand>
        <name>substrate</name>
    </ligand>
</feature>
<dbReference type="Gene3D" id="3.20.20.210">
    <property type="match status" value="1"/>
</dbReference>
<feature type="domain" description="Uroporphyrinogen decarboxylase (URO-D)" evidence="11">
    <location>
        <begin position="24"/>
        <end position="33"/>
    </location>
</feature>
<reference evidence="13 14" key="1">
    <citation type="submission" date="2024-09" db="EMBL/GenBank/DDBJ databases">
        <authorList>
            <person name="Sun Q."/>
            <person name="Mori K."/>
        </authorList>
    </citation>
    <scope>NUCLEOTIDE SEQUENCE [LARGE SCALE GENOMIC DNA]</scope>
    <source>
        <strain evidence="13 14">NCAIM B.02336</strain>
    </source>
</reference>
<keyword evidence="7" id="KW-0963">Cytoplasm</keyword>
<evidence type="ECO:0000256" key="3">
    <source>
        <dbReference type="ARBA" id="ARBA00012288"/>
    </source>
</evidence>
<evidence type="ECO:0000259" key="12">
    <source>
        <dbReference type="PROSITE" id="PS00907"/>
    </source>
</evidence>
<dbReference type="SUPFAM" id="SSF51726">
    <property type="entry name" value="UROD/MetE-like"/>
    <property type="match status" value="1"/>
</dbReference>
<dbReference type="PANTHER" id="PTHR21091">
    <property type="entry name" value="METHYLTETRAHYDROFOLATE:HOMOCYSTEINE METHYLTRANSFERASE RELATED"/>
    <property type="match status" value="1"/>
</dbReference>
<dbReference type="CDD" id="cd00717">
    <property type="entry name" value="URO-D"/>
    <property type="match status" value="1"/>
</dbReference>
<dbReference type="EC" id="4.1.1.37" evidence="3 7"/>
<evidence type="ECO:0000256" key="8">
    <source>
        <dbReference type="RuleBase" id="RU000554"/>
    </source>
</evidence>
<dbReference type="HAMAP" id="MF_00218">
    <property type="entry name" value="URO_D"/>
    <property type="match status" value="1"/>
</dbReference>
<feature type="binding site" evidence="7">
    <location>
        <begin position="29"/>
        <end position="33"/>
    </location>
    <ligand>
        <name>substrate</name>
    </ligand>
</feature>
<feature type="binding site" evidence="7">
    <location>
        <position position="364"/>
    </location>
    <ligand>
        <name>substrate</name>
    </ligand>
</feature>
<comment type="pathway">
    <text evidence="1 7 8">Porphyrin-containing compound metabolism; protoporphyrin-IX biosynthesis; coproporphyrinogen-III from 5-aminolevulinate: step 4/4.</text>
</comment>
<comment type="function">
    <text evidence="7">Catalyzes the decarboxylation of four acetate groups of uroporphyrinogen-III to yield coproporphyrinogen-III.</text>
</comment>
<evidence type="ECO:0000256" key="5">
    <source>
        <dbReference type="ARBA" id="ARBA00023239"/>
    </source>
</evidence>
<keyword evidence="4 7" id="KW-0210">Decarboxylase</keyword>
<comment type="subunit">
    <text evidence="7">Homodimer.</text>
</comment>
<comment type="caution">
    <text evidence="13">The sequence shown here is derived from an EMBL/GenBank/DDBJ whole genome shotgun (WGS) entry which is preliminary data.</text>
</comment>
<feature type="binding site" evidence="7">
    <location>
        <position position="79"/>
    </location>
    <ligand>
        <name>substrate</name>
    </ligand>
</feature>
<evidence type="ECO:0000256" key="6">
    <source>
        <dbReference type="ARBA" id="ARBA00023244"/>
    </source>
</evidence>
<dbReference type="RefSeq" id="WP_377481810.1">
    <property type="nucleotide sequence ID" value="NZ_JBHLTN010000014.1"/>
</dbReference>
<comment type="similarity">
    <text evidence="2 7 9">Belongs to the uroporphyrinogen decarboxylase family.</text>
</comment>
<feature type="domain" description="Uroporphyrinogen decarboxylase (URO-D)" evidence="12">
    <location>
        <begin position="143"/>
        <end position="159"/>
    </location>
</feature>
<dbReference type="EMBL" id="JBHLTN010000014">
    <property type="protein sequence ID" value="MFC0592462.1"/>
    <property type="molecule type" value="Genomic_DNA"/>
</dbReference>
<evidence type="ECO:0000256" key="2">
    <source>
        <dbReference type="ARBA" id="ARBA00009935"/>
    </source>
</evidence>
<evidence type="ECO:0000259" key="11">
    <source>
        <dbReference type="PROSITE" id="PS00906"/>
    </source>
</evidence>
<proteinExistence type="inferred from homology"/>
<evidence type="ECO:0000256" key="1">
    <source>
        <dbReference type="ARBA" id="ARBA00004804"/>
    </source>
</evidence>
<evidence type="ECO:0000256" key="4">
    <source>
        <dbReference type="ARBA" id="ARBA00022793"/>
    </source>
</evidence>
<sequence length="393" mass="42340">MTFAPLQNDSFLRACLGQATPHTPVWLMRQAGRYLPEYCATRAKAGSFMGLATNVDYATEVTLQPLARYPLDAAILFSDILTVPDAMGLGLSFQQGEGPKFEQVVRDEAAVARLAVPDMDKLRYVFDAVASIRKALAGRVPLIGFSGSPWTLACYMVEGGGSQDYRHVKSLLYARPDLMHRVLAVNADSVAAYLNAQIDAGAQAVMIFDSWGGVLADGAFQPFSLAYTARVLGQLKRTGADGAVVPRIVFTKGGGLWLGDMQALACDVLGLDWTMDLGRARRVLEGAPDTIDSIAAGAYSTGDRAGFDPQSPRPTALQGNIDPNVLFAPPEAIRAEVRRVLDAFGQPHADAARRGIGHVFNLGHGISQFTPPEHVAQLVDEVHQHSRRLRALV</sequence>
<evidence type="ECO:0000256" key="10">
    <source>
        <dbReference type="SAM" id="MobiDB-lite"/>
    </source>
</evidence>
<dbReference type="InterPro" id="IPR006361">
    <property type="entry name" value="Uroporphyrinogen_deCO2ase_HemE"/>
</dbReference>
<comment type="caution">
    <text evidence="7">Lacks conserved residue(s) required for the propagation of feature annotation.</text>
</comment>
<organism evidence="13 14">
    <name type="scientific">Ottowia pentelensis</name>
    <dbReference type="NCBI Taxonomy" id="511108"/>
    <lineage>
        <taxon>Bacteria</taxon>
        <taxon>Pseudomonadati</taxon>
        <taxon>Pseudomonadota</taxon>
        <taxon>Betaproteobacteria</taxon>
        <taxon>Burkholderiales</taxon>
        <taxon>Comamonadaceae</taxon>
        <taxon>Ottowia</taxon>
    </lineage>
</organism>
<evidence type="ECO:0000256" key="7">
    <source>
        <dbReference type="HAMAP-Rule" id="MF_00218"/>
    </source>
</evidence>
<evidence type="ECO:0000256" key="9">
    <source>
        <dbReference type="RuleBase" id="RU004169"/>
    </source>
</evidence>
<dbReference type="PANTHER" id="PTHR21091:SF169">
    <property type="entry name" value="UROPORPHYRINOGEN DECARBOXYLASE"/>
    <property type="match status" value="1"/>
</dbReference>
<dbReference type="PROSITE" id="PS00906">
    <property type="entry name" value="UROD_1"/>
    <property type="match status" value="1"/>
</dbReference>
<dbReference type="NCBIfam" id="TIGR01464">
    <property type="entry name" value="hemE"/>
    <property type="match status" value="1"/>
</dbReference>
<comment type="subcellular location">
    <subcellularLocation>
        <location evidence="7">Cytoplasm</location>
    </subcellularLocation>
</comment>
<dbReference type="GO" id="GO:0004853">
    <property type="term" value="F:uroporphyrinogen decarboxylase activity"/>
    <property type="evidence" value="ECO:0007669"/>
    <property type="project" value="UniProtKB-EC"/>
</dbReference>
<dbReference type="Proteomes" id="UP001589834">
    <property type="component" value="Unassembled WGS sequence"/>
</dbReference>
<keyword evidence="14" id="KW-1185">Reference proteome</keyword>
<keyword evidence="6 7" id="KW-0627">Porphyrin biosynthesis</keyword>
<comment type="catalytic activity">
    <reaction evidence="7 8">
        <text>uroporphyrinogen III + 4 H(+) = coproporphyrinogen III + 4 CO2</text>
        <dbReference type="Rhea" id="RHEA:19865"/>
        <dbReference type="ChEBI" id="CHEBI:15378"/>
        <dbReference type="ChEBI" id="CHEBI:16526"/>
        <dbReference type="ChEBI" id="CHEBI:57308"/>
        <dbReference type="ChEBI" id="CHEBI:57309"/>
        <dbReference type="EC" id="4.1.1.37"/>
    </reaction>
</comment>
<name>A0ABV6PRI6_9BURK</name>
<dbReference type="InterPro" id="IPR038071">
    <property type="entry name" value="UROD/MetE-like_sf"/>
</dbReference>
<accession>A0ABV6PRI6</accession>
<feature type="site" description="Transition state stabilizer" evidence="7">
    <location>
        <position position="79"/>
    </location>
</feature>
<feature type="binding site" evidence="7">
    <location>
        <position position="210"/>
    </location>
    <ligand>
        <name>substrate</name>
    </ligand>
</feature>
<evidence type="ECO:0000313" key="14">
    <source>
        <dbReference type="Proteomes" id="UP001589834"/>
    </source>
</evidence>